<dbReference type="Gene3D" id="3.40.1730.10">
    <property type="entry name" value="pa0076 domain"/>
    <property type="match status" value="1"/>
</dbReference>
<comment type="caution">
    <text evidence="1">The sequence shown here is derived from an EMBL/GenBank/DDBJ whole genome shotgun (WGS) entry which is preliminary data.</text>
</comment>
<sequence length="217" mass="23461">MTMPGFYGKLASRGDFVSRGLAQHFIQPWDAWLSAGLQVSQQQLGQAWLNAYLVSPLWRFVVAPGVCGPQAVAGVLMPSIDRVGRYFPLTVAQVIEPDQSLAALVSAPQQWFDHVEALMLATLEPGADFSAFEDGLSTLGCLPTISAEPVSHFAGLQRTDTTDPQTRQRVLAELACTRASLWWGNGSQHIAAGLMRCQGLPEAREFGSYLLGQGTSI</sequence>
<keyword evidence="2" id="KW-1185">Reference proteome</keyword>
<dbReference type="Pfam" id="PF09867">
    <property type="entry name" value="TagF_N"/>
    <property type="match status" value="1"/>
</dbReference>
<name>A0ABS9I782_9PSED</name>
<accession>A0ABS9I782</accession>
<dbReference type="NCBIfam" id="TIGR03373">
    <property type="entry name" value="VI_minor_4"/>
    <property type="match status" value="1"/>
</dbReference>
<proteinExistence type="predicted"/>
<reference evidence="1" key="1">
    <citation type="submission" date="2022-01" db="EMBL/GenBank/DDBJ databases">
        <title>Pseudomonas sp. nov. isolated from Antarctic regolith.</title>
        <authorList>
            <person name="Novakova D."/>
            <person name="Sedlar K."/>
        </authorList>
    </citation>
    <scope>NUCLEOTIDE SEQUENCE</scope>
    <source>
        <strain evidence="1">P2647</strain>
    </source>
</reference>
<dbReference type="PIRSF" id="PIRSF029287">
    <property type="entry name" value="UCP029287"/>
    <property type="match status" value="1"/>
</dbReference>
<dbReference type="RefSeq" id="WP_237252817.1">
    <property type="nucleotide sequence ID" value="NZ_JAKJXE010000003.1"/>
</dbReference>
<dbReference type="InterPro" id="IPR017748">
    <property type="entry name" value="TagF"/>
</dbReference>
<dbReference type="Proteomes" id="UP001162905">
    <property type="component" value="Unassembled WGS sequence"/>
</dbReference>
<organism evidence="1 2">
    <name type="scientific">Pseudomonas petrae</name>
    <dbReference type="NCBI Taxonomy" id="2912190"/>
    <lineage>
        <taxon>Bacteria</taxon>
        <taxon>Pseudomonadati</taxon>
        <taxon>Pseudomonadota</taxon>
        <taxon>Gammaproteobacteria</taxon>
        <taxon>Pseudomonadales</taxon>
        <taxon>Pseudomonadaceae</taxon>
        <taxon>Pseudomonas</taxon>
    </lineage>
</organism>
<protein>
    <submittedName>
        <fullName evidence="1">Type VI secretion system-associated protein TagF</fullName>
    </submittedName>
</protein>
<evidence type="ECO:0000313" key="1">
    <source>
        <dbReference type="EMBL" id="MCF7543311.1"/>
    </source>
</evidence>
<dbReference type="EMBL" id="JAKJXH010000013">
    <property type="protein sequence ID" value="MCF7543311.1"/>
    <property type="molecule type" value="Genomic_DNA"/>
</dbReference>
<evidence type="ECO:0000313" key="2">
    <source>
        <dbReference type="Proteomes" id="UP001162905"/>
    </source>
</evidence>
<dbReference type="InterPro" id="IPR038225">
    <property type="entry name" value="TagF_sf"/>
</dbReference>
<gene>
    <name evidence="1" type="primary">tagF</name>
    <name evidence="1" type="ORF">L4G47_13895</name>
</gene>